<organism evidence="3 4">
    <name type="scientific">Conoideocrella luteorostrata</name>
    <dbReference type="NCBI Taxonomy" id="1105319"/>
    <lineage>
        <taxon>Eukaryota</taxon>
        <taxon>Fungi</taxon>
        <taxon>Dikarya</taxon>
        <taxon>Ascomycota</taxon>
        <taxon>Pezizomycotina</taxon>
        <taxon>Sordariomycetes</taxon>
        <taxon>Hypocreomycetidae</taxon>
        <taxon>Hypocreales</taxon>
        <taxon>Clavicipitaceae</taxon>
        <taxon>Conoideocrella</taxon>
    </lineage>
</organism>
<proteinExistence type="predicted"/>
<evidence type="ECO:0000313" key="4">
    <source>
        <dbReference type="Proteomes" id="UP001251528"/>
    </source>
</evidence>
<reference evidence="3" key="1">
    <citation type="submission" date="2023-06" db="EMBL/GenBank/DDBJ databases">
        <title>Conoideocrella luteorostrata (Hypocreales: Clavicipitaceae), a potential biocontrol fungus for elongate hemlock scale in United States Christmas tree production areas.</title>
        <authorList>
            <person name="Barrett H."/>
            <person name="Lovett B."/>
            <person name="Macias A.M."/>
            <person name="Stajich J.E."/>
            <person name="Kasson M.T."/>
        </authorList>
    </citation>
    <scope>NUCLEOTIDE SEQUENCE</scope>
    <source>
        <strain evidence="3">ARSEF 14590</strain>
    </source>
</reference>
<dbReference type="Gene3D" id="2.60.40.10">
    <property type="entry name" value="Immunoglobulins"/>
    <property type="match status" value="1"/>
</dbReference>
<dbReference type="SUPFAM" id="SSF56219">
    <property type="entry name" value="DNase I-like"/>
    <property type="match status" value="1"/>
</dbReference>
<keyword evidence="4" id="KW-1185">Reference proteome</keyword>
<dbReference type="Proteomes" id="UP001251528">
    <property type="component" value="Unassembled WGS sequence"/>
</dbReference>
<name>A0AAJ0CS14_9HYPO</name>
<dbReference type="GO" id="GO:0005509">
    <property type="term" value="F:calcium ion binding"/>
    <property type="evidence" value="ECO:0007669"/>
    <property type="project" value="InterPro"/>
</dbReference>
<evidence type="ECO:0000313" key="3">
    <source>
        <dbReference type="EMBL" id="KAK2599155.1"/>
    </source>
</evidence>
<dbReference type="Gene3D" id="3.60.10.10">
    <property type="entry name" value="Endonuclease/exonuclease/phosphatase"/>
    <property type="match status" value="1"/>
</dbReference>
<accession>A0AAJ0CS14</accession>
<dbReference type="InterPro" id="IPR005135">
    <property type="entry name" value="Endo/exonuclease/phosphatase"/>
</dbReference>
<feature type="signal peptide" evidence="1">
    <location>
        <begin position="1"/>
        <end position="24"/>
    </location>
</feature>
<dbReference type="GO" id="GO:0003824">
    <property type="term" value="F:catalytic activity"/>
    <property type="evidence" value="ECO:0007669"/>
    <property type="project" value="InterPro"/>
</dbReference>
<feature type="chain" id="PRO_5042514211" description="Endonuclease/exonuclease/phosphatase domain-containing protein" evidence="1">
    <location>
        <begin position="25"/>
        <end position="511"/>
    </location>
</feature>
<dbReference type="GO" id="GO:0016020">
    <property type="term" value="C:membrane"/>
    <property type="evidence" value="ECO:0007669"/>
    <property type="project" value="InterPro"/>
</dbReference>
<sequence length="511" mass="55869">MQLRSVVPALAALASSLAPSTATAVPRAAGSLALAADKPLLTFDYSTPDPDPKNWIGIWSAYYGGPDNQASVSYSLAWDWATEAKGTVQVNVSKLQPGAYKAYYLAKNGYKWLADPIEVNIPGTGPLAFLIDTFTTQNARRGDAFQAAVGGLLANPKKNMKWAVVDRDNADWVQVSDNGTLYGTPTSSGIAKFTVRATDADNTTGSLAVTIPVVASAAPLVSKLNVMSFNLWQGGRNINDSHRKQIKFLTSSGADIVGFQESFFNDGLRLAKALGWQAYQTSDTSIISRYPIVEVYPQTSASGSVRIAVDGEDSQVIMWNAHLGYDPYGPYDFCFSKMSREEVLKREADSKRTPQIVEIMDRMKSQIANAKEIPVLLTGDFNAPSHLDWTNATAKSHCGVGYFEWPTSIHPTEAGLVDSFREKHPDPVAVPGITWSPIYLTNNGRPEPLDRLDFVYHKGMKTLDSKILLVGSPLPETDPKYKDNEWTSDHASVMTTFQIPNKRCKREASQA</sequence>
<protein>
    <recommendedName>
        <fullName evidence="2">Endonuclease/exonuclease/phosphatase domain-containing protein</fullName>
    </recommendedName>
</protein>
<evidence type="ECO:0000259" key="2">
    <source>
        <dbReference type="Pfam" id="PF03372"/>
    </source>
</evidence>
<dbReference type="InterPro" id="IPR015919">
    <property type="entry name" value="Cadherin-like_sf"/>
</dbReference>
<dbReference type="PANTHER" id="PTHR41349:SF1">
    <property type="entry name" value="PROTEIN CBG08683"/>
    <property type="match status" value="1"/>
</dbReference>
<dbReference type="SUPFAM" id="SSF49313">
    <property type="entry name" value="Cadherin-like"/>
    <property type="match status" value="1"/>
</dbReference>
<dbReference type="InterPro" id="IPR013783">
    <property type="entry name" value="Ig-like_fold"/>
</dbReference>
<dbReference type="Pfam" id="PF03372">
    <property type="entry name" value="Exo_endo_phos"/>
    <property type="match status" value="1"/>
</dbReference>
<keyword evidence="1" id="KW-0732">Signal</keyword>
<gene>
    <name evidence="3" type="ORF">QQS21_005417</name>
</gene>
<comment type="caution">
    <text evidence="3">The sequence shown here is derived from an EMBL/GenBank/DDBJ whole genome shotgun (WGS) entry which is preliminary data.</text>
</comment>
<feature type="domain" description="Endonuclease/exonuclease/phosphatase" evidence="2">
    <location>
        <begin position="227"/>
        <end position="490"/>
    </location>
</feature>
<dbReference type="AlphaFoldDB" id="A0AAJ0CS14"/>
<dbReference type="PANTHER" id="PTHR41349">
    <property type="match status" value="1"/>
</dbReference>
<evidence type="ECO:0000256" key="1">
    <source>
        <dbReference type="SAM" id="SignalP"/>
    </source>
</evidence>
<dbReference type="EMBL" id="JASWJB010000089">
    <property type="protein sequence ID" value="KAK2599155.1"/>
    <property type="molecule type" value="Genomic_DNA"/>
</dbReference>
<dbReference type="InterPro" id="IPR036691">
    <property type="entry name" value="Endo/exonu/phosph_ase_sf"/>
</dbReference>